<feature type="region of interest" description="Disordered" evidence="1">
    <location>
        <begin position="1005"/>
        <end position="1037"/>
    </location>
</feature>
<feature type="region of interest" description="Disordered" evidence="1">
    <location>
        <begin position="300"/>
        <end position="331"/>
    </location>
</feature>
<feature type="compositionally biased region" description="Basic residues" evidence="1">
    <location>
        <begin position="475"/>
        <end position="486"/>
    </location>
</feature>
<dbReference type="Proteomes" id="UP001501274">
    <property type="component" value="Unassembled WGS sequence"/>
</dbReference>
<reference evidence="2 3" key="1">
    <citation type="submission" date="2024-02" db="EMBL/GenBank/DDBJ databases">
        <title>FIRST GENOME SEQUENCES OF Leishmania (Viannia) shawi, Leishmania (Viannia) lindenbergi AND Leishmania (Viannia) utingensis.</title>
        <authorList>
            <person name="Resadore F."/>
            <person name="Custodio M.G.F."/>
            <person name="Boite M.C."/>
            <person name="Cupolillo E."/>
            <person name="Ferreira G.E.M."/>
        </authorList>
    </citation>
    <scope>NUCLEOTIDE SEQUENCE [LARGE SCALE GENOMIC DNA]</scope>
    <source>
        <strain evidence="2 3">MDAS/BR/1979/M5533</strain>
    </source>
</reference>
<feature type="region of interest" description="Disordered" evidence="1">
    <location>
        <begin position="254"/>
        <end position="288"/>
    </location>
</feature>
<feature type="compositionally biased region" description="Polar residues" evidence="1">
    <location>
        <begin position="1380"/>
        <end position="1389"/>
    </location>
</feature>
<feature type="region of interest" description="Disordered" evidence="1">
    <location>
        <begin position="742"/>
        <end position="835"/>
    </location>
</feature>
<feature type="compositionally biased region" description="Low complexity" evidence="1">
    <location>
        <begin position="487"/>
        <end position="516"/>
    </location>
</feature>
<proteinExistence type="predicted"/>
<feature type="compositionally biased region" description="Basic and acidic residues" evidence="1">
    <location>
        <begin position="136"/>
        <end position="153"/>
    </location>
</feature>
<feature type="region of interest" description="Disordered" evidence="1">
    <location>
        <begin position="418"/>
        <end position="440"/>
    </location>
</feature>
<feature type="compositionally biased region" description="Basic and acidic residues" evidence="1">
    <location>
        <begin position="418"/>
        <end position="433"/>
    </location>
</feature>
<accession>A0AAW3BWU7</accession>
<feature type="region of interest" description="Disordered" evidence="1">
    <location>
        <begin position="456"/>
        <end position="533"/>
    </location>
</feature>
<evidence type="ECO:0000256" key="1">
    <source>
        <dbReference type="SAM" id="MobiDB-lite"/>
    </source>
</evidence>
<feature type="compositionally biased region" description="Polar residues" evidence="1">
    <location>
        <begin position="1176"/>
        <end position="1185"/>
    </location>
</feature>
<sequence length="1734" mass="183875">MSSRVGHSYRSVGNDRPVEVVYDHHFGLPQHVLRDSTTVRSAHGLAHQPTKQVPSAPLTCSLNDARRGSADSFAASTVTSTAPGAVWSAVPSALTGMVDEAVVTMDHAVRIPSALRSAGRRTMFDVLVDVAAKQRRREEWKTKLHESTEEKNITGESSATSRDAQMQAPHPFSTAASSLDAASSAREMTYQVLFPRAAAAATATRLSSLTTTASVPGVESVRELGNAHSVAAAPSSEAAEMTSLSKATTATAVEVVPPSPSRGKHIFMSASSLSNPPPSPSSPLPLERAKPDRRLRHLLPAHLQGNPTARQRTDDNSQGHTLQTVREDGTDRLQARHADYRTGVAVLDASDISSISSCSDDDTARPSARHPQPHRGARRSATGSSAAAPTLHPQARPAATRPTVFSRLIDGDTEELARLSSHHEGGGPRRPERPPGVTEAPEKKWALLEQALMGTAGAVASSPRAAGPKCFSDRCHRRRSGHHRIGRTTTNGSSERSTTHSRTTDASASDLDSTSSGVENCEQGGGGVADLRNDLDDEVPQWVRQHEAARERLAQQQQQQRRFSWASPTFSKAHMSFIERAAAADKARAQAAATAAAPQALVGKPRYFCPSSMAPRTPSAASYAAGGLAGWGTSWSAASDVVRGRQHTRSTLAAAAAVAGAPQSLLAAWKDGKRLLKQRSTNATAVAVLEYLCQRFQEWKPYGLRLLRSGICFSEAAAPPMGSPLSRDEHERGPGRLLVNPAWDDAVENADGPIEDISGTSSDDGGRHTSAMTRKTARKPRRFSTAALSSGLPLQRHSGSPIEGVTDSPHEASAQSKDQGKASESTAAELGSGGDEGVELQMKVHYMESAFNIVAVHGELTYASESACAWLGFVYPLLSSSPRLSSGVSGREDAATTPTAQQRRWTFLVPEPALMHVPVLLQEHLYLAPPYTVFREMRTVLSGYNFTTDTLLRQHAAEEEVAQEQRQRRRALDMANVASMAAPTRNAATRAAAVADRTAVGTRSAWHMFDNSDEESGDRQRGARPTRSASRCNDAVSSAPPRWWAALEENSGTPVHKAALTHARTPTYPAGAPVTSDSPTSMHHELGGPPLESPQRPQQPVADEEDIRLRTHAADGVEAHTPVAVRQCGSGCVGASPEPHQPAPHCPPSLLPLRDARYGRDPANAESRWRQGIPPGQSSLSPSCVRPSTASVNSIAVDGFYDPLTMPALPTTGAERGIMPSWGANERWGNSGGGDGDTRGTASTTTDVTMVLTRESEYGAERGIVPVVGLEHGLAEEPRELPIPPQMIVRPSSSFSSPKAVEASAAISGGVLGDDTRARGGNAVASGVATVTTAAIAVTPLMDKRIGDGFPRGPTADWDISVEVLFALSGGFHQWRKQSQRPLQNTQQHCDADADADSISEKDDNDGACRAQRSPTGVCNMATTSARLTQEPGHARKRHRPGTRTSDDAFTITMLGKTCSELDSATASQLALQNIPRSTTFSFPTPHSRSSPAASSVASSTAPSSSSLSSFSEPEDGHDDGVKDGSTPYATCAPRWKVRAKGVVRRTRHGARCSRLDEVLATRQQQQQQERWMRELWGSGKQHDAPSVLLSASSTTSARTYAPTGLSQCSAHQRPTSQSQRRSMAGTSKPLSSVVDASVSASSVGRVPARTTPITRGTGGNGTTSSAQLASPLSDDDSAVMEPHIDASMSLSTLEAIVGGVPGLPVLHEAADAEASTATAGVFALDDVYLSDSA</sequence>
<feature type="compositionally biased region" description="Polar residues" evidence="1">
    <location>
        <begin position="1605"/>
        <end position="1631"/>
    </location>
</feature>
<protein>
    <submittedName>
        <fullName evidence="2">Uncharacterized protein</fullName>
    </submittedName>
</protein>
<keyword evidence="3" id="KW-1185">Reference proteome</keyword>
<evidence type="ECO:0000313" key="2">
    <source>
        <dbReference type="EMBL" id="KAL0526331.1"/>
    </source>
</evidence>
<feature type="compositionally biased region" description="Basic residues" evidence="1">
    <location>
        <begin position="367"/>
        <end position="378"/>
    </location>
</feature>
<feature type="compositionally biased region" description="Polar residues" evidence="1">
    <location>
        <begin position="1413"/>
        <end position="1428"/>
    </location>
</feature>
<feature type="region of interest" description="Disordered" evidence="1">
    <location>
        <begin position="1481"/>
        <end position="1530"/>
    </location>
</feature>
<feature type="compositionally biased region" description="Polar residues" evidence="1">
    <location>
        <begin position="154"/>
        <end position="164"/>
    </location>
</feature>
<gene>
    <name evidence="2" type="ORF">Q4I28_002912</name>
</gene>
<dbReference type="EMBL" id="JBAMZN010000020">
    <property type="protein sequence ID" value="KAL0526331.1"/>
    <property type="molecule type" value="Genomic_DNA"/>
</dbReference>
<feature type="region of interest" description="Disordered" evidence="1">
    <location>
        <begin position="1602"/>
        <end position="1679"/>
    </location>
</feature>
<feature type="compositionally biased region" description="Low complexity" evidence="1">
    <location>
        <begin position="379"/>
        <end position="388"/>
    </location>
</feature>
<name>A0AAW3BWU7_9TRYP</name>
<feature type="region of interest" description="Disordered" evidence="1">
    <location>
        <begin position="135"/>
        <end position="179"/>
    </location>
</feature>
<feature type="region of interest" description="Disordered" evidence="1">
    <location>
        <begin position="1064"/>
        <end position="1103"/>
    </location>
</feature>
<feature type="region of interest" description="Disordered" evidence="1">
    <location>
        <begin position="354"/>
        <end position="402"/>
    </location>
</feature>
<feature type="compositionally biased region" description="Low complexity" evidence="1">
    <location>
        <begin position="1632"/>
        <end position="1644"/>
    </location>
</feature>
<feature type="compositionally biased region" description="Polar residues" evidence="1">
    <location>
        <begin position="813"/>
        <end position="826"/>
    </location>
</feature>
<evidence type="ECO:0000313" key="3">
    <source>
        <dbReference type="Proteomes" id="UP001501274"/>
    </source>
</evidence>
<feature type="region of interest" description="Disordered" evidence="1">
    <location>
        <begin position="1378"/>
        <end position="1449"/>
    </location>
</feature>
<feature type="region of interest" description="Disordered" evidence="1">
    <location>
        <begin position="1166"/>
        <end position="1185"/>
    </location>
</feature>
<feature type="compositionally biased region" description="Low complexity" evidence="1">
    <location>
        <begin position="1486"/>
        <end position="1512"/>
    </location>
</feature>
<organism evidence="2 3">
    <name type="scientific">Leishmania naiffi</name>
    <dbReference type="NCBI Taxonomy" id="5678"/>
    <lineage>
        <taxon>Eukaryota</taxon>
        <taxon>Discoba</taxon>
        <taxon>Euglenozoa</taxon>
        <taxon>Kinetoplastea</taxon>
        <taxon>Metakinetoplastina</taxon>
        <taxon>Trypanosomatida</taxon>
        <taxon>Trypanosomatidae</taxon>
        <taxon>Leishmaniinae</taxon>
        <taxon>Leishmania</taxon>
        <taxon>Leishmania naiffi species complex</taxon>
    </lineage>
</organism>
<comment type="caution">
    <text evidence="2">The sequence shown here is derived from an EMBL/GenBank/DDBJ whole genome shotgun (WGS) entry which is preliminary data.</text>
</comment>